<evidence type="ECO:0000256" key="2">
    <source>
        <dbReference type="ARBA" id="ARBA00022741"/>
    </source>
</evidence>
<dbReference type="SUPFAM" id="SSF52540">
    <property type="entry name" value="P-loop containing nucleoside triphosphate hydrolases"/>
    <property type="match status" value="1"/>
</dbReference>
<dbReference type="InterPro" id="IPR017871">
    <property type="entry name" value="ABC_transporter-like_CS"/>
</dbReference>
<dbReference type="PROSITE" id="PS00211">
    <property type="entry name" value="ABC_TRANSPORTER_1"/>
    <property type="match status" value="1"/>
</dbReference>
<evidence type="ECO:0000313" key="5">
    <source>
        <dbReference type="EMBL" id="MCY6960464.1"/>
    </source>
</evidence>
<keyword evidence="3 5" id="KW-0067">ATP-binding</keyword>
<sequence>MKQTTPIIELNSIRKIYGKGDSAVNALRNVNISINKGEMLAIMGPSGSGKSTLLNIMGLLDDLTEGNYKLFGSSVKGISSKDKASLRNMKLGFIVQDFALVEKYTVEQNIEIPFAYLKKRISKEEKNEKIKEVLKKLDIESKRYELVCNLSGGQRQRVSIARAIINEPEIILADEPTGSLDSKTAKEIINVLKELNNRGKTVVIITHDKNIAESCNRMINIKDGIII</sequence>
<dbReference type="EMBL" id="JAPQFJ010000029">
    <property type="protein sequence ID" value="MCY6960464.1"/>
    <property type="molecule type" value="Genomic_DNA"/>
</dbReference>
<evidence type="ECO:0000256" key="3">
    <source>
        <dbReference type="ARBA" id="ARBA00022840"/>
    </source>
</evidence>
<dbReference type="InterPro" id="IPR017911">
    <property type="entry name" value="MacB-like_ATP-bd"/>
</dbReference>
<keyword evidence="6" id="KW-1185">Reference proteome</keyword>
<name>A0ABT4DDR8_9CLOT</name>
<dbReference type="Pfam" id="PF00005">
    <property type="entry name" value="ABC_tran"/>
    <property type="match status" value="1"/>
</dbReference>
<keyword evidence="1" id="KW-0813">Transport</keyword>
<dbReference type="PROSITE" id="PS50893">
    <property type="entry name" value="ABC_TRANSPORTER_2"/>
    <property type="match status" value="1"/>
</dbReference>
<dbReference type="CDD" id="cd03255">
    <property type="entry name" value="ABC_MJ0796_LolCDE_FtsE"/>
    <property type="match status" value="1"/>
</dbReference>
<evidence type="ECO:0000256" key="1">
    <source>
        <dbReference type="ARBA" id="ARBA00022448"/>
    </source>
</evidence>
<evidence type="ECO:0000259" key="4">
    <source>
        <dbReference type="PROSITE" id="PS50893"/>
    </source>
</evidence>
<dbReference type="InterPro" id="IPR003439">
    <property type="entry name" value="ABC_transporter-like_ATP-bd"/>
</dbReference>
<dbReference type="PANTHER" id="PTHR24220:SF86">
    <property type="entry name" value="ABC TRANSPORTER ABCH.1"/>
    <property type="match status" value="1"/>
</dbReference>
<dbReference type="GO" id="GO:0005524">
    <property type="term" value="F:ATP binding"/>
    <property type="evidence" value="ECO:0007669"/>
    <property type="project" value="UniProtKB-KW"/>
</dbReference>
<gene>
    <name evidence="5" type="ORF">OW729_17840</name>
</gene>
<evidence type="ECO:0000313" key="6">
    <source>
        <dbReference type="Proteomes" id="UP001144612"/>
    </source>
</evidence>
<dbReference type="InterPro" id="IPR003593">
    <property type="entry name" value="AAA+_ATPase"/>
</dbReference>
<dbReference type="InterPro" id="IPR015854">
    <property type="entry name" value="ABC_transpr_LolD-like"/>
</dbReference>
<organism evidence="5 6">
    <name type="scientific">Clostridium brassicae</name>
    <dbReference type="NCBI Taxonomy" id="2999072"/>
    <lineage>
        <taxon>Bacteria</taxon>
        <taxon>Bacillati</taxon>
        <taxon>Bacillota</taxon>
        <taxon>Clostridia</taxon>
        <taxon>Eubacteriales</taxon>
        <taxon>Clostridiaceae</taxon>
        <taxon>Clostridium</taxon>
    </lineage>
</organism>
<accession>A0ABT4DDR8</accession>
<dbReference type="Proteomes" id="UP001144612">
    <property type="component" value="Unassembled WGS sequence"/>
</dbReference>
<dbReference type="SMART" id="SM00382">
    <property type="entry name" value="AAA"/>
    <property type="match status" value="1"/>
</dbReference>
<dbReference type="RefSeq" id="WP_268062901.1">
    <property type="nucleotide sequence ID" value="NZ_JAPQFJ010000029.1"/>
</dbReference>
<protein>
    <submittedName>
        <fullName evidence="5">ABC transporter ATP-binding protein</fullName>
    </submittedName>
</protein>
<dbReference type="InterPro" id="IPR027417">
    <property type="entry name" value="P-loop_NTPase"/>
</dbReference>
<dbReference type="PANTHER" id="PTHR24220">
    <property type="entry name" value="IMPORT ATP-BINDING PROTEIN"/>
    <property type="match status" value="1"/>
</dbReference>
<comment type="caution">
    <text evidence="5">The sequence shown here is derived from an EMBL/GenBank/DDBJ whole genome shotgun (WGS) entry which is preliminary data.</text>
</comment>
<reference evidence="5" key="1">
    <citation type="submission" date="2022-12" db="EMBL/GenBank/DDBJ databases">
        <title>Clostridium sp. nov., isolated from industrial wastewater.</title>
        <authorList>
            <person name="Jiayan W."/>
        </authorList>
    </citation>
    <scope>NUCLEOTIDE SEQUENCE</scope>
    <source>
        <strain evidence="5">ZC22-4</strain>
    </source>
</reference>
<proteinExistence type="predicted"/>
<feature type="domain" description="ABC transporter" evidence="4">
    <location>
        <begin position="8"/>
        <end position="227"/>
    </location>
</feature>
<dbReference type="Gene3D" id="3.40.50.300">
    <property type="entry name" value="P-loop containing nucleotide triphosphate hydrolases"/>
    <property type="match status" value="1"/>
</dbReference>
<keyword evidence="2" id="KW-0547">Nucleotide-binding</keyword>